<organism evidence="2 3">
    <name type="scientific">Solanum tuberosum</name>
    <name type="common">Potato</name>
    <dbReference type="NCBI Taxonomy" id="4113"/>
    <lineage>
        <taxon>Eukaryota</taxon>
        <taxon>Viridiplantae</taxon>
        <taxon>Streptophyta</taxon>
        <taxon>Embryophyta</taxon>
        <taxon>Tracheophyta</taxon>
        <taxon>Spermatophyta</taxon>
        <taxon>Magnoliopsida</taxon>
        <taxon>eudicotyledons</taxon>
        <taxon>Gunneridae</taxon>
        <taxon>Pentapetalae</taxon>
        <taxon>asterids</taxon>
        <taxon>lamiids</taxon>
        <taxon>Solanales</taxon>
        <taxon>Solanaceae</taxon>
        <taxon>Solanoideae</taxon>
        <taxon>Solaneae</taxon>
        <taxon>Solanum</taxon>
    </lineage>
</organism>
<sequence length="67" mass="7324">MRTNIRILLLLLILASAAFLLADGAEAGSSNSLVQWQIISKLNYSSQIRLHPHLLLLVTVPCNPTSL</sequence>
<protein>
    <submittedName>
        <fullName evidence="2">Uncharacterized protein</fullName>
    </submittedName>
</protein>
<comment type="caution">
    <text evidence="2">The sequence shown here is derived from an EMBL/GenBank/DDBJ whole genome shotgun (WGS) entry which is preliminary data.</text>
</comment>
<name>A0ABQ7VK18_SOLTU</name>
<feature type="chain" id="PRO_5045749498" evidence="1">
    <location>
        <begin position="28"/>
        <end position="67"/>
    </location>
</feature>
<evidence type="ECO:0000313" key="2">
    <source>
        <dbReference type="EMBL" id="KAH0768909.1"/>
    </source>
</evidence>
<evidence type="ECO:0000313" key="3">
    <source>
        <dbReference type="Proteomes" id="UP000826656"/>
    </source>
</evidence>
<evidence type="ECO:0000256" key="1">
    <source>
        <dbReference type="SAM" id="SignalP"/>
    </source>
</evidence>
<feature type="signal peptide" evidence="1">
    <location>
        <begin position="1"/>
        <end position="27"/>
    </location>
</feature>
<reference evidence="2 3" key="1">
    <citation type="journal article" date="2021" name="bioRxiv">
        <title>Chromosome-scale and haplotype-resolved genome assembly of a tetraploid potato cultivar.</title>
        <authorList>
            <person name="Sun H."/>
            <person name="Jiao W.-B."/>
            <person name="Krause K."/>
            <person name="Campoy J.A."/>
            <person name="Goel M."/>
            <person name="Folz-Donahue K."/>
            <person name="Kukat C."/>
            <person name="Huettel B."/>
            <person name="Schneeberger K."/>
        </authorList>
    </citation>
    <scope>NUCLEOTIDE SEQUENCE [LARGE SCALE GENOMIC DNA]</scope>
    <source>
        <strain evidence="2">SolTubOtavaFocal</strain>
        <tissue evidence="2">Leaves</tissue>
    </source>
</reference>
<accession>A0ABQ7VK18</accession>
<dbReference type="EMBL" id="JAIVGD010000011">
    <property type="protein sequence ID" value="KAH0768909.1"/>
    <property type="molecule type" value="Genomic_DNA"/>
</dbReference>
<dbReference type="Proteomes" id="UP000826656">
    <property type="component" value="Unassembled WGS sequence"/>
</dbReference>
<keyword evidence="1" id="KW-0732">Signal</keyword>
<proteinExistence type="predicted"/>
<gene>
    <name evidence="2" type="ORF">KY290_012890</name>
</gene>
<keyword evidence="3" id="KW-1185">Reference proteome</keyword>